<evidence type="ECO:0000313" key="2">
    <source>
        <dbReference type="Proteomes" id="UP000255024"/>
    </source>
</evidence>
<keyword evidence="2" id="KW-1185">Reference proteome</keyword>
<evidence type="ECO:0000313" key="1">
    <source>
        <dbReference type="EMBL" id="STZ26626.1"/>
    </source>
</evidence>
<organism evidence="1 2">
    <name type="scientific">Myroides odoratus</name>
    <name type="common">Flavobacterium odoratum</name>
    <dbReference type="NCBI Taxonomy" id="256"/>
    <lineage>
        <taxon>Bacteria</taxon>
        <taxon>Pseudomonadati</taxon>
        <taxon>Bacteroidota</taxon>
        <taxon>Flavobacteriia</taxon>
        <taxon>Flavobacteriales</taxon>
        <taxon>Flavobacteriaceae</taxon>
        <taxon>Myroides</taxon>
    </lineage>
</organism>
<dbReference type="PROSITE" id="PS51257">
    <property type="entry name" value="PROKAR_LIPOPROTEIN"/>
    <property type="match status" value="1"/>
</dbReference>
<dbReference type="AlphaFoldDB" id="A0A378RHW2"/>
<reference evidence="1 2" key="1">
    <citation type="submission" date="2018-06" db="EMBL/GenBank/DDBJ databases">
        <authorList>
            <consortium name="Pathogen Informatics"/>
            <person name="Doyle S."/>
        </authorList>
    </citation>
    <scope>NUCLEOTIDE SEQUENCE [LARGE SCALE GENOMIC DNA]</scope>
    <source>
        <strain evidence="1 2">NCTC11179</strain>
    </source>
</reference>
<protein>
    <submittedName>
        <fullName evidence="1">Uncharacterized protein</fullName>
    </submittedName>
</protein>
<dbReference type="Proteomes" id="UP000255024">
    <property type="component" value="Unassembled WGS sequence"/>
</dbReference>
<dbReference type="RefSeq" id="WP_115089739.1">
    <property type="nucleotide sequence ID" value="NZ_CP068107.1"/>
</dbReference>
<gene>
    <name evidence="1" type="ORF">NCTC11179_00147</name>
</gene>
<name>A0A378RHW2_MYROD</name>
<proteinExistence type="predicted"/>
<accession>A0A378RHW2</accession>
<dbReference type="EMBL" id="UGQL01000001">
    <property type="protein sequence ID" value="STZ26626.1"/>
    <property type="molecule type" value="Genomic_DNA"/>
</dbReference>
<sequence length="285" mass="31424">MKKVFILGFALLLFSCSQEDTESLNSAESKDVSTIDPLIGYKSPYNEDGYGSQLETGQIEYLFNNETNLTFKITPFFGLGFCDYGNGGVDDLLFRGFDLVDPVSGFDGIHLTANGKKFGNYIASHYSNPITLINSTKSIISTSPQLTVPIPGFSTRANLFDFSQGNPDGVASTSRETMAIAGFGKLFYAEVEVYKNGVLIFETYLKADFPLVNSSSIYSNTGNWRTLYNDSFFGEKMVYNIHTTEICIPNTELSTCLSKETFVYGGKTYKVGIASTTSKVEVYLK</sequence>